<accession>A0A8J5GNT8</accession>
<dbReference type="InterPro" id="IPR003409">
    <property type="entry name" value="MORN"/>
</dbReference>
<evidence type="ECO:0000256" key="1">
    <source>
        <dbReference type="ARBA" id="ARBA00022737"/>
    </source>
</evidence>
<evidence type="ECO:0000313" key="2">
    <source>
        <dbReference type="EMBL" id="KAG6507850.1"/>
    </source>
</evidence>
<sequence>MKTFVGCRNGDKYAGEYFADKIHGFGVYHFANGHCYEGSWHEGKKQGYGMYTFRNGDTRCGDWDAGILKMPLCTSEPSVQHAVQAAQKAAESSILVPRVDSQVNKAVAAANRAATAARVAAIKAVQNRIDGKFCDINEAQKCNLVEERMTTMLFLRLHMERCPSASLVTQDMRSIACHLQLRENVDSTTPLLPPSSHGGGDKHEDANLDNIEYDQFYSLDRPITGGGGDDNKIKIFDDSVYDNNELDEVVDEVGDDVLLVLNIENSLDRDTIEKKVDFGNWQAFQNFFLKARANACRQWYMLY</sequence>
<dbReference type="GO" id="GO:0016020">
    <property type="term" value="C:membrane"/>
    <property type="evidence" value="ECO:0007669"/>
    <property type="project" value="UniProtKB-ARBA"/>
</dbReference>
<proteinExistence type="predicted"/>
<gene>
    <name evidence="2" type="ORF">ZIOFF_033203</name>
</gene>
<evidence type="ECO:0000313" key="3">
    <source>
        <dbReference type="Proteomes" id="UP000734854"/>
    </source>
</evidence>
<organism evidence="2 3">
    <name type="scientific">Zingiber officinale</name>
    <name type="common">Ginger</name>
    <name type="synonym">Amomum zingiber</name>
    <dbReference type="NCBI Taxonomy" id="94328"/>
    <lineage>
        <taxon>Eukaryota</taxon>
        <taxon>Viridiplantae</taxon>
        <taxon>Streptophyta</taxon>
        <taxon>Embryophyta</taxon>
        <taxon>Tracheophyta</taxon>
        <taxon>Spermatophyta</taxon>
        <taxon>Magnoliopsida</taxon>
        <taxon>Liliopsida</taxon>
        <taxon>Zingiberales</taxon>
        <taxon>Zingiberaceae</taxon>
        <taxon>Zingiber</taxon>
    </lineage>
</organism>
<dbReference type="SMART" id="SM00698">
    <property type="entry name" value="MORN"/>
    <property type="match status" value="2"/>
</dbReference>
<keyword evidence="1" id="KW-0677">Repeat</keyword>
<dbReference type="PANTHER" id="PTHR43215">
    <property type="entry name" value="RADIAL SPOKE HEAD 1 HOMOLOG"/>
    <property type="match status" value="1"/>
</dbReference>
<dbReference type="AlphaFoldDB" id="A0A8J5GNT8"/>
<dbReference type="Pfam" id="PF02493">
    <property type="entry name" value="MORN"/>
    <property type="match status" value="2"/>
</dbReference>
<comment type="caution">
    <text evidence="2">The sequence shown here is derived from an EMBL/GenBank/DDBJ whole genome shotgun (WGS) entry which is preliminary data.</text>
</comment>
<dbReference type="EMBL" id="JACMSC010000009">
    <property type="protein sequence ID" value="KAG6507850.1"/>
    <property type="molecule type" value="Genomic_DNA"/>
</dbReference>
<dbReference type="SUPFAM" id="SSF82185">
    <property type="entry name" value="Histone H3 K4-specific methyltransferase SET7/9 N-terminal domain"/>
    <property type="match status" value="1"/>
</dbReference>
<reference evidence="2 3" key="1">
    <citation type="submission" date="2020-08" db="EMBL/GenBank/DDBJ databases">
        <title>Plant Genome Project.</title>
        <authorList>
            <person name="Zhang R.-G."/>
        </authorList>
    </citation>
    <scope>NUCLEOTIDE SEQUENCE [LARGE SCALE GENOMIC DNA]</scope>
    <source>
        <tissue evidence="2">Rhizome</tissue>
    </source>
</reference>
<protein>
    <submittedName>
        <fullName evidence="2">Uncharacterized protein</fullName>
    </submittedName>
</protein>
<dbReference type="PANTHER" id="PTHR43215:SF14">
    <property type="entry name" value="RADIAL SPOKE HEAD 1 HOMOLOG"/>
    <property type="match status" value="1"/>
</dbReference>
<keyword evidence="3" id="KW-1185">Reference proteome</keyword>
<dbReference type="Gene3D" id="2.20.110.10">
    <property type="entry name" value="Histone H3 K4-specific methyltransferase SET7/9 N-terminal domain"/>
    <property type="match status" value="1"/>
</dbReference>
<dbReference type="Proteomes" id="UP000734854">
    <property type="component" value="Unassembled WGS sequence"/>
</dbReference>
<name>A0A8J5GNT8_ZINOF</name>